<name>A0A553DVA9_9FLAO</name>
<reference evidence="2 3" key="1">
    <citation type="submission" date="2019-07" db="EMBL/GenBank/DDBJ databases">
        <title>Novel species of Flavobacterium.</title>
        <authorList>
            <person name="Liu Q."/>
            <person name="Xin Y.-H."/>
        </authorList>
    </citation>
    <scope>NUCLEOTIDE SEQUENCE [LARGE SCALE GENOMIC DNA]</scope>
    <source>
        <strain evidence="2 3">LB1R34</strain>
    </source>
</reference>
<organism evidence="2 3">
    <name type="scientific">Flavobacterium restrictum</name>
    <dbReference type="NCBI Taxonomy" id="2594428"/>
    <lineage>
        <taxon>Bacteria</taxon>
        <taxon>Pseudomonadati</taxon>
        <taxon>Bacteroidota</taxon>
        <taxon>Flavobacteriia</taxon>
        <taxon>Flavobacteriales</taxon>
        <taxon>Flavobacteriaceae</taxon>
        <taxon>Flavobacterium</taxon>
    </lineage>
</organism>
<evidence type="ECO:0000313" key="2">
    <source>
        <dbReference type="EMBL" id="TRX36718.1"/>
    </source>
</evidence>
<keyword evidence="3" id="KW-1185">Reference proteome</keyword>
<dbReference type="PANTHER" id="PTHR33608">
    <property type="entry name" value="BLL2464 PROTEIN"/>
    <property type="match status" value="1"/>
</dbReference>
<dbReference type="Gene3D" id="3.40.50.410">
    <property type="entry name" value="von Willebrand factor, type A domain"/>
    <property type="match status" value="1"/>
</dbReference>
<evidence type="ECO:0000313" key="3">
    <source>
        <dbReference type="Proteomes" id="UP000316371"/>
    </source>
</evidence>
<dbReference type="PANTHER" id="PTHR33608:SF7">
    <property type="entry name" value="DUF58 DOMAIN-CONTAINING PROTEIN"/>
    <property type="match status" value="1"/>
</dbReference>
<feature type="domain" description="DUF58" evidence="1">
    <location>
        <begin position="46"/>
        <end position="267"/>
    </location>
</feature>
<dbReference type="AlphaFoldDB" id="A0A553DVA9"/>
<dbReference type="Proteomes" id="UP000316371">
    <property type="component" value="Unassembled WGS sequence"/>
</dbReference>
<accession>A0A553DVA9</accession>
<dbReference type="InterPro" id="IPR036465">
    <property type="entry name" value="vWFA_dom_sf"/>
</dbReference>
<evidence type="ECO:0000259" key="1">
    <source>
        <dbReference type="Pfam" id="PF01882"/>
    </source>
</evidence>
<proteinExistence type="predicted"/>
<dbReference type="InterPro" id="IPR002881">
    <property type="entry name" value="DUF58"/>
</dbReference>
<gene>
    <name evidence="2" type="ORF">FNW21_13435</name>
</gene>
<dbReference type="SUPFAM" id="SSF53300">
    <property type="entry name" value="vWA-like"/>
    <property type="match status" value="1"/>
</dbReference>
<sequence>MKIESQLAEITRFDHLELLANQVVEGFISGMHKSPYHGFSAEFAEHKEYNAGESTKHIDWKLFAKTDRLYTKRYEEETNMRCHIIIDNSSSMHYPVLKPNQLFYENKIGFSVLAAAVVMNLLKKQRDAVGLSVYSDRYEYYAPEKGSDRHHRMILNALEGVLTASKTPKTTDAIPFLHQIAEKLHRRSMVILFADMFHLGSDEKLFTALQHLKHNKHKVVLFHVVDHKTEVIFDFDNAPRKFIDVETGEEIAVFADTIKQEYEKQVENYFKKLALTCAQNKIKYIPVGVHESFEKIMTTYLIEKQNFG</sequence>
<comment type="caution">
    <text evidence="2">The sequence shown here is derived from an EMBL/GenBank/DDBJ whole genome shotgun (WGS) entry which is preliminary data.</text>
</comment>
<dbReference type="Pfam" id="PF01882">
    <property type="entry name" value="DUF58"/>
    <property type="match status" value="1"/>
</dbReference>
<protein>
    <submittedName>
        <fullName evidence="2">DUF58 domain-containing protein</fullName>
    </submittedName>
</protein>
<dbReference type="RefSeq" id="WP_144257270.1">
    <property type="nucleotide sequence ID" value="NZ_VJZT01000015.1"/>
</dbReference>
<dbReference type="OrthoDB" id="9776116at2"/>
<dbReference type="EMBL" id="VJZT01000015">
    <property type="protein sequence ID" value="TRX36718.1"/>
    <property type="molecule type" value="Genomic_DNA"/>
</dbReference>